<gene>
    <name evidence="1" type="ORF">G5B37_11300</name>
</gene>
<organism evidence="1 2">
    <name type="scientific">Rasiella rasia</name>
    <dbReference type="NCBI Taxonomy" id="2744027"/>
    <lineage>
        <taxon>Bacteria</taxon>
        <taxon>Pseudomonadati</taxon>
        <taxon>Bacteroidota</taxon>
        <taxon>Flavobacteriia</taxon>
        <taxon>Flavobacteriales</taxon>
        <taxon>Flavobacteriaceae</taxon>
        <taxon>Rasiella</taxon>
    </lineage>
</organism>
<sequence>MRVIKGNKPNVFMQVAISVSLTLLFGCVAPADKSKNVIGPTPTVEDTTTVVNIPKDELPVIIEPKLPKGAVTANFRADQVPFYAVVDKVDRRRGRTTIKFEKPDVPAIVLNESYGATLETLRFDEFDRDLLLVKSKLKDPVFTKYYLYVLRNNQWKLVVNGFSIHQDNNPGSLNPIMVDANDTNKMKRYYSVFDLDETSSLGYTWRLLQESVPILNR</sequence>
<protein>
    <recommendedName>
        <fullName evidence="3">Lipoprotein</fullName>
    </recommendedName>
</protein>
<keyword evidence="2" id="KW-1185">Reference proteome</keyword>
<evidence type="ECO:0000313" key="2">
    <source>
        <dbReference type="Proteomes" id="UP000505306"/>
    </source>
</evidence>
<evidence type="ECO:0000313" key="1">
    <source>
        <dbReference type="EMBL" id="QIE60125.1"/>
    </source>
</evidence>
<dbReference type="RefSeq" id="WP_164680137.1">
    <property type="nucleotide sequence ID" value="NZ_CP049057.1"/>
</dbReference>
<name>A0A6G6GNG3_9FLAO</name>
<dbReference type="PROSITE" id="PS51257">
    <property type="entry name" value="PROKAR_LIPOPROTEIN"/>
    <property type="match status" value="1"/>
</dbReference>
<evidence type="ECO:0008006" key="3">
    <source>
        <dbReference type="Google" id="ProtNLM"/>
    </source>
</evidence>
<accession>A0A6G6GNG3</accession>
<dbReference type="Proteomes" id="UP000505306">
    <property type="component" value="Chromosome"/>
</dbReference>
<proteinExistence type="predicted"/>
<reference evidence="1 2" key="1">
    <citation type="submission" date="2020-02" db="EMBL/GenBank/DDBJ databases">
        <title>Complete genome sequence of Flavobacteriaceae bacterium.</title>
        <authorList>
            <person name="Kim S.-J."/>
            <person name="Kim Y.-S."/>
            <person name="Kim K.-H."/>
        </authorList>
    </citation>
    <scope>NUCLEOTIDE SEQUENCE [LARGE SCALE GENOMIC DNA]</scope>
    <source>
        <strain evidence="1 2">RR4-40</strain>
    </source>
</reference>
<dbReference type="KEGG" id="mgel:G5B37_11300"/>
<dbReference type="EMBL" id="CP049057">
    <property type="protein sequence ID" value="QIE60125.1"/>
    <property type="molecule type" value="Genomic_DNA"/>
</dbReference>
<dbReference type="AlphaFoldDB" id="A0A6G6GNG3"/>